<protein>
    <recommendedName>
        <fullName evidence="3">Lipoprotein</fullName>
    </recommendedName>
</protein>
<dbReference type="RefSeq" id="WP_194293611.1">
    <property type="nucleotide sequence ID" value="NZ_WEGH01000006.1"/>
</dbReference>
<name>A0A7K0C819_9ACTN</name>
<gene>
    <name evidence="1" type="ORF">ACRB68_77230</name>
</gene>
<proteinExistence type="predicted"/>
<accession>A0A7K0C819</accession>
<dbReference type="Proteomes" id="UP000487268">
    <property type="component" value="Unassembled WGS sequence"/>
</dbReference>
<comment type="caution">
    <text evidence="1">The sequence shown here is derived from an EMBL/GenBank/DDBJ whole genome shotgun (WGS) entry which is preliminary data.</text>
</comment>
<sequence length="158" mass="16292">MKKLLAAGVAGLAVLAGCGNPDTENMDTPGRTLAAAPRSGPALVALGGTAKGPALVDGLGRALYLFAGDGARRSSCDGDCARMWPPYLTDGRPVAGAGVPGGRVGSVERAGGFQATYAGHPLYRFVKDRFPGDANGHGLHDFGDRWYLVGLDGRRVQR</sequence>
<dbReference type="PROSITE" id="PS51257">
    <property type="entry name" value="PROKAR_LIPOPROTEIN"/>
    <property type="match status" value="1"/>
</dbReference>
<dbReference type="PANTHER" id="PTHR39335">
    <property type="entry name" value="BLL4220 PROTEIN"/>
    <property type="match status" value="1"/>
</dbReference>
<dbReference type="GO" id="GO:0043448">
    <property type="term" value="P:alkane catabolic process"/>
    <property type="evidence" value="ECO:0007669"/>
    <property type="project" value="TreeGrafter"/>
</dbReference>
<evidence type="ECO:0000313" key="2">
    <source>
        <dbReference type="Proteomes" id="UP000487268"/>
    </source>
</evidence>
<evidence type="ECO:0000313" key="1">
    <source>
        <dbReference type="EMBL" id="MQY09597.1"/>
    </source>
</evidence>
<keyword evidence="2" id="KW-1185">Reference proteome</keyword>
<dbReference type="Pfam" id="PF03640">
    <property type="entry name" value="Lipoprotein_15"/>
    <property type="match status" value="2"/>
</dbReference>
<reference evidence="1 2" key="1">
    <citation type="submission" date="2019-10" db="EMBL/GenBank/DDBJ databases">
        <title>Actinomadura rubteroloni sp. nov. and Actinomadura macrotermitis sp. nov., isolated from the gut of fungus growing-termite Macrotermes natalensis.</title>
        <authorList>
            <person name="Benndorf R."/>
            <person name="Martin K."/>
            <person name="Kuefner M."/>
            <person name="De Beer W."/>
            <person name="Kaster A.-K."/>
            <person name="Vollmers J."/>
            <person name="Poulsen M."/>
            <person name="Beemelmanns C."/>
        </authorList>
    </citation>
    <scope>NUCLEOTIDE SEQUENCE [LARGE SCALE GENOMIC DNA]</scope>
    <source>
        <strain evidence="1 2">RB68</strain>
    </source>
</reference>
<organism evidence="1 2">
    <name type="scientific">Actinomadura macrotermitis</name>
    <dbReference type="NCBI Taxonomy" id="2585200"/>
    <lineage>
        <taxon>Bacteria</taxon>
        <taxon>Bacillati</taxon>
        <taxon>Actinomycetota</taxon>
        <taxon>Actinomycetes</taxon>
        <taxon>Streptosporangiales</taxon>
        <taxon>Thermomonosporaceae</taxon>
        <taxon>Actinomadura</taxon>
    </lineage>
</organism>
<evidence type="ECO:0008006" key="3">
    <source>
        <dbReference type="Google" id="ProtNLM"/>
    </source>
</evidence>
<dbReference type="EMBL" id="WEGH01000006">
    <property type="protein sequence ID" value="MQY09597.1"/>
    <property type="molecule type" value="Genomic_DNA"/>
</dbReference>
<dbReference type="PANTHER" id="PTHR39335:SF1">
    <property type="entry name" value="BLL4220 PROTEIN"/>
    <property type="match status" value="1"/>
</dbReference>
<dbReference type="AlphaFoldDB" id="A0A7K0C819"/>
<dbReference type="InterPro" id="IPR005297">
    <property type="entry name" value="Lipoprotein_repeat"/>
</dbReference>